<keyword evidence="3" id="KW-1185">Reference proteome</keyword>
<organism evidence="2 3">
    <name type="scientific">Exophiala viscosa</name>
    <dbReference type="NCBI Taxonomy" id="2486360"/>
    <lineage>
        <taxon>Eukaryota</taxon>
        <taxon>Fungi</taxon>
        <taxon>Dikarya</taxon>
        <taxon>Ascomycota</taxon>
        <taxon>Pezizomycotina</taxon>
        <taxon>Eurotiomycetes</taxon>
        <taxon>Chaetothyriomycetidae</taxon>
        <taxon>Chaetothyriales</taxon>
        <taxon>Herpotrichiellaceae</taxon>
        <taxon>Exophiala</taxon>
    </lineage>
</organism>
<evidence type="ECO:0000313" key="2">
    <source>
        <dbReference type="EMBL" id="KAI1609570.1"/>
    </source>
</evidence>
<name>A0AAN6DMZ6_9EURO</name>
<dbReference type="Proteomes" id="UP001203852">
    <property type="component" value="Unassembled WGS sequence"/>
</dbReference>
<sequence>MLTPSNGKALQRPVLSPDGTLLALVAPDQKVHLINLVEAVHSRRFITAIKTPKPTRAFLQGCHILRWSPETIGITTDADEILSNTTSECDFGTRWLLLSNGHRLIALSTDLKSPKMMPTMNDNEDSKPSNILADYELGGHLGKVIRAEFAFNHRRALVMFEYGGTAAILSLTKPQREDIPHVKFPDSRSLAVAPHNGQIALLRREEGHDKITVFELGKENNIIYRSFDSSTSDAQSITWCPSGDPVIAVCDSPSYGVRVSFFTAQGHPLKQLDISASTFTTHLPRVGHPLAVDTEGPGHMHWQWRRDGDRSIQIAANGQNQVLIRYQSAKSISTQLITAFTHPETIDGSHTFVWQEMTSPTDPTPIFTRQAGMFDPTEPDKQTPESTQIDMVSLSSDHTFVATRIRSAPRTLLLWKPQDHTTFGSNPRPHPHTALIFTHPIRQIHWHPTLSNVLIILTARRQPLLYAWYQERLGPITGLLPIDTTSTNYSVSWLPECVREDDTQRRCPMLITSSTAFEVGYLQASEGRILFKSVINPDTDSDHSHTPGDRKLAGKGEQEPLTDATPTLGEMTSDIDTPSRKHPRPGSGRDQTQGLKKTRFAVDPNPRRDKEDPLFAQARWGRW</sequence>
<comment type="caution">
    <text evidence="2">The sequence shown here is derived from an EMBL/GenBank/DDBJ whole genome shotgun (WGS) entry which is preliminary data.</text>
</comment>
<accession>A0AAN6DMZ6</accession>
<dbReference type="GO" id="GO:1990810">
    <property type="term" value="P:microtubule anchoring at mitotic spindle pole body"/>
    <property type="evidence" value="ECO:0007669"/>
    <property type="project" value="TreeGrafter"/>
</dbReference>
<evidence type="ECO:0000313" key="3">
    <source>
        <dbReference type="Proteomes" id="UP001203852"/>
    </source>
</evidence>
<gene>
    <name evidence="2" type="ORF">EDD36DRAFT_75210</name>
</gene>
<feature type="region of interest" description="Disordered" evidence="1">
    <location>
        <begin position="535"/>
        <end position="623"/>
    </location>
</feature>
<dbReference type="GO" id="GO:1990811">
    <property type="term" value="C:MWP complex"/>
    <property type="evidence" value="ECO:0007669"/>
    <property type="project" value="TreeGrafter"/>
</dbReference>
<reference evidence="2" key="1">
    <citation type="journal article" date="2022" name="bioRxiv">
        <title>Deciphering the potential niche of two novel black yeast fungi from a biological soil crust based on their genomes, phenotypes, and melanin regulation.</title>
        <authorList>
            <consortium name="DOE Joint Genome Institute"/>
            <person name="Carr E.C."/>
            <person name="Barton Q."/>
            <person name="Grambo S."/>
            <person name="Sullivan M."/>
            <person name="Renfro C.M."/>
            <person name="Kuo A."/>
            <person name="Pangilinan J."/>
            <person name="Lipzen A."/>
            <person name="Keymanesh K."/>
            <person name="Savage E."/>
            <person name="Barry K."/>
            <person name="Grigoriev I.V."/>
            <person name="Riekhof W.R."/>
            <person name="Harris S.S."/>
        </authorList>
    </citation>
    <scope>NUCLEOTIDE SEQUENCE</scope>
    <source>
        <strain evidence="2">JF 03-4F</strain>
    </source>
</reference>
<evidence type="ECO:0000256" key="1">
    <source>
        <dbReference type="SAM" id="MobiDB-lite"/>
    </source>
</evidence>
<dbReference type="InterPro" id="IPR052778">
    <property type="entry name" value="Centrosome-WD_assoc"/>
</dbReference>
<feature type="compositionally biased region" description="Basic and acidic residues" evidence="1">
    <location>
        <begin position="540"/>
        <end position="558"/>
    </location>
</feature>
<proteinExistence type="predicted"/>
<dbReference type="SUPFAM" id="SSF82171">
    <property type="entry name" value="DPP6 N-terminal domain-like"/>
    <property type="match status" value="1"/>
</dbReference>
<dbReference type="EMBL" id="MU404360">
    <property type="protein sequence ID" value="KAI1609570.1"/>
    <property type="molecule type" value="Genomic_DNA"/>
</dbReference>
<dbReference type="GO" id="GO:0005815">
    <property type="term" value="C:microtubule organizing center"/>
    <property type="evidence" value="ECO:0007669"/>
    <property type="project" value="TreeGrafter"/>
</dbReference>
<protein>
    <submittedName>
        <fullName evidence="2">Uncharacterized protein</fullName>
    </submittedName>
</protein>
<dbReference type="AlphaFoldDB" id="A0AAN6DMZ6"/>
<dbReference type="PANTHER" id="PTHR16220">
    <property type="entry name" value="WD REPEAT PROTEIN 8-RELATED"/>
    <property type="match status" value="1"/>
</dbReference>
<dbReference type="PANTHER" id="PTHR16220:SF0">
    <property type="entry name" value="WD REPEAT-CONTAINING PROTEIN WRAP73"/>
    <property type="match status" value="1"/>
</dbReference>